<sequence length="302" mass="34033">CFEVPSGIANKVDSILAAFLSQIGRLGGFTGFGVYFHNPQLLLAKVCAAWFQSPLNLGVDVWYRGRNYSWGLRGLIRAGKTLIKGCEWKVGNGTSRSFNSALLMKQVWRLFHNPQLLLAKVCAAWFQSPLNLGVDVWYRGRNYSWGLRGLIRAGKTLIKGCGWKAKDWKISHFICPSGSEWNLARLNSTYVHTDATLIARHRIRGLIPQTVILVDGSWNKRTHRLGMAQSALHAELNACLGGLQWALIRSLRAVTIYTDYVAVVRCLQRNQDSDFTVHWTLARIHHLSSILSGVPFSRWIGW</sequence>
<protein>
    <recommendedName>
        <fullName evidence="1">RNase H type-1 domain-containing protein</fullName>
    </recommendedName>
</protein>
<dbReference type="EnsemblPlants" id="AUR62043712-RA">
    <property type="protein sequence ID" value="AUR62043712-RA:cds"/>
    <property type="gene ID" value="AUR62043712"/>
</dbReference>
<reference evidence="2" key="2">
    <citation type="submission" date="2021-03" db="UniProtKB">
        <authorList>
            <consortium name="EnsemblPlants"/>
        </authorList>
    </citation>
    <scope>IDENTIFICATION</scope>
</reference>
<dbReference type="SUPFAM" id="SSF53098">
    <property type="entry name" value="Ribonuclease H-like"/>
    <property type="match status" value="1"/>
</dbReference>
<evidence type="ECO:0000313" key="2">
    <source>
        <dbReference type="EnsemblPlants" id="AUR62043712-RA:cds"/>
    </source>
</evidence>
<reference evidence="2" key="1">
    <citation type="journal article" date="2017" name="Nature">
        <title>The genome of Chenopodium quinoa.</title>
        <authorList>
            <person name="Jarvis D.E."/>
            <person name="Ho Y.S."/>
            <person name="Lightfoot D.J."/>
            <person name="Schmoeckel S.M."/>
            <person name="Li B."/>
            <person name="Borm T.J.A."/>
            <person name="Ohyanagi H."/>
            <person name="Mineta K."/>
            <person name="Michell C.T."/>
            <person name="Saber N."/>
            <person name="Kharbatia N.M."/>
            <person name="Rupper R.R."/>
            <person name="Sharp A.R."/>
            <person name="Dally N."/>
            <person name="Boughton B.A."/>
            <person name="Woo Y.H."/>
            <person name="Gao G."/>
            <person name="Schijlen E.G.W.M."/>
            <person name="Guo X."/>
            <person name="Momin A.A."/>
            <person name="Negrao S."/>
            <person name="Al-Babili S."/>
            <person name="Gehring C."/>
            <person name="Roessner U."/>
            <person name="Jung C."/>
            <person name="Murphy K."/>
            <person name="Arold S.T."/>
            <person name="Gojobori T."/>
            <person name="van der Linden C.G."/>
            <person name="van Loo E.N."/>
            <person name="Jellen E.N."/>
            <person name="Maughan P.J."/>
            <person name="Tester M."/>
        </authorList>
    </citation>
    <scope>NUCLEOTIDE SEQUENCE [LARGE SCALE GENOMIC DNA]</scope>
    <source>
        <strain evidence="2">cv. PI 614886</strain>
    </source>
</reference>
<dbReference type="AlphaFoldDB" id="A0A803NC98"/>
<accession>A0A803NC98</accession>
<organism evidence="2 3">
    <name type="scientific">Chenopodium quinoa</name>
    <name type="common">Quinoa</name>
    <dbReference type="NCBI Taxonomy" id="63459"/>
    <lineage>
        <taxon>Eukaryota</taxon>
        <taxon>Viridiplantae</taxon>
        <taxon>Streptophyta</taxon>
        <taxon>Embryophyta</taxon>
        <taxon>Tracheophyta</taxon>
        <taxon>Spermatophyta</taxon>
        <taxon>Magnoliopsida</taxon>
        <taxon>eudicotyledons</taxon>
        <taxon>Gunneridae</taxon>
        <taxon>Pentapetalae</taxon>
        <taxon>Caryophyllales</taxon>
        <taxon>Chenopodiaceae</taxon>
        <taxon>Chenopodioideae</taxon>
        <taxon>Atripliceae</taxon>
        <taxon>Chenopodium</taxon>
    </lineage>
</organism>
<dbReference type="InterPro" id="IPR002156">
    <property type="entry name" value="RNaseH_domain"/>
</dbReference>
<name>A0A803NC98_CHEQI</name>
<feature type="domain" description="RNase H type-1" evidence="1">
    <location>
        <begin position="225"/>
        <end position="289"/>
    </location>
</feature>
<dbReference type="InterPro" id="IPR012337">
    <property type="entry name" value="RNaseH-like_sf"/>
</dbReference>
<keyword evidence="3" id="KW-1185">Reference proteome</keyword>
<evidence type="ECO:0000259" key="1">
    <source>
        <dbReference type="Pfam" id="PF13456"/>
    </source>
</evidence>
<dbReference type="InterPro" id="IPR036397">
    <property type="entry name" value="RNaseH_sf"/>
</dbReference>
<proteinExistence type="predicted"/>
<dbReference type="GO" id="GO:0004523">
    <property type="term" value="F:RNA-DNA hybrid ribonuclease activity"/>
    <property type="evidence" value="ECO:0007669"/>
    <property type="project" value="InterPro"/>
</dbReference>
<evidence type="ECO:0000313" key="3">
    <source>
        <dbReference type="Proteomes" id="UP000596660"/>
    </source>
</evidence>
<dbReference type="Proteomes" id="UP000596660">
    <property type="component" value="Unplaced"/>
</dbReference>
<dbReference type="GO" id="GO:0003676">
    <property type="term" value="F:nucleic acid binding"/>
    <property type="evidence" value="ECO:0007669"/>
    <property type="project" value="InterPro"/>
</dbReference>
<dbReference type="Gramene" id="AUR62043712-RA">
    <property type="protein sequence ID" value="AUR62043712-RA:cds"/>
    <property type="gene ID" value="AUR62043712"/>
</dbReference>
<dbReference type="Pfam" id="PF13456">
    <property type="entry name" value="RVT_3"/>
    <property type="match status" value="1"/>
</dbReference>
<dbReference type="Gene3D" id="3.30.420.10">
    <property type="entry name" value="Ribonuclease H-like superfamily/Ribonuclease H"/>
    <property type="match status" value="1"/>
</dbReference>